<feature type="compositionally biased region" description="Basic and acidic residues" evidence="1">
    <location>
        <begin position="95"/>
        <end position="108"/>
    </location>
</feature>
<keyword evidence="3" id="KW-1185">Reference proteome</keyword>
<dbReference type="EMBL" id="JADWDJ010000021">
    <property type="protein sequence ID" value="KAG5263866.1"/>
    <property type="molecule type" value="Genomic_DNA"/>
</dbReference>
<sequence length="108" mass="11676">MCDPEGQGENAPNRLSNRDAIQLPDELSLSDSDPDDTFTPFGQRVEDLSSSSDEDEARGHRQPGVPPPTLPPPLPPSGRGESVFQLRGGSLGFSDRSRSIETWSAREA</sequence>
<gene>
    <name evidence="2" type="ORF">AALO_G00269500</name>
</gene>
<dbReference type="Proteomes" id="UP000823561">
    <property type="component" value="Chromosome 21"/>
</dbReference>
<feature type="compositionally biased region" description="Pro residues" evidence="1">
    <location>
        <begin position="64"/>
        <end position="76"/>
    </location>
</feature>
<accession>A0AAV6FQ31</accession>
<protein>
    <submittedName>
        <fullName evidence="2">Uncharacterized protein</fullName>
    </submittedName>
</protein>
<organism evidence="2 3">
    <name type="scientific">Alosa alosa</name>
    <name type="common">allis shad</name>
    <dbReference type="NCBI Taxonomy" id="278164"/>
    <lineage>
        <taxon>Eukaryota</taxon>
        <taxon>Metazoa</taxon>
        <taxon>Chordata</taxon>
        <taxon>Craniata</taxon>
        <taxon>Vertebrata</taxon>
        <taxon>Euteleostomi</taxon>
        <taxon>Actinopterygii</taxon>
        <taxon>Neopterygii</taxon>
        <taxon>Teleostei</taxon>
        <taxon>Clupei</taxon>
        <taxon>Clupeiformes</taxon>
        <taxon>Clupeoidei</taxon>
        <taxon>Clupeidae</taxon>
        <taxon>Alosa</taxon>
    </lineage>
</organism>
<feature type="non-terminal residue" evidence="2">
    <location>
        <position position="108"/>
    </location>
</feature>
<feature type="region of interest" description="Disordered" evidence="1">
    <location>
        <begin position="1"/>
        <end position="108"/>
    </location>
</feature>
<evidence type="ECO:0000313" key="3">
    <source>
        <dbReference type="Proteomes" id="UP000823561"/>
    </source>
</evidence>
<name>A0AAV6FQ31_9TELE</name>
<comment type="caution">
    <text evidence="2">The sequence shown here is derived from an EMBL/GenBank/DDBJ whole genome shotgun (WGS) entry which is preliminary data.</text>
</comment>
<reference evidence="2" key="1">
    <citation type="submission" date="2020-10" db="EMBL/GenBank/DDBJ databases">
        <title>Chromosome-scale genome assembly of the Allis shad, Alosa alosa.</title>
        <authorList>
            <person name="Margot Z."/>
            <person name="Christophe K."/>
            <person name="Cabau C."/>
            <person name="Louis A."/>
            <person name="Berthelot C."/>
            <person name="Parey E."/>
            <person name="Roest Crollius H."/>
            <person name="Montfort J."/>
            <person name="Robinson-Rechavi M."/>
            <person name="Bucao C."/>
            <person name="Bouchez O."/>
            <person name="Gislard M."/>
            <person name="Lluch J."/>
            <person name="Milhes M."/>
            <person name="Lampietro C."/>
            <person name="Lopez Roques C."/>
            <person name="Donnadieu C."/>
            <person name="Braasch I."/>
            <person name="Desvignes T."/>
            <person name="Postlethwait J."/>
            <person name="Bobe J."/>
            <person name="Guiguen Y."/>
        </authorList>
    </citation>
    <scope>NUCLEOTIDE SEQUENCE</scope>
    <source>
        <strain evidence="2">M-15738</strain>
        <tissue evidence="2">Blood</tissue>
    </source>
</reference>
<evidence type="ECO:0000313" key="2">
    <source>
        <dbReference type="EMBL" id="KAG5263866.1"/>
    </source>
</evidence>
<dbReference type="AlphaFoldDB" id="A0AAV6FQ31"/>
<evidence type="ECO:0000256" key="1">
    <source>
        <dbReference type="SAM" id="MobiDB-lite"/>
    </source>
</evidence>
<proteinExistence type="predicted"/>